<dbReference type="EMBL" id="LAVV01006959">
    <property type="protein sequence ID" value="KNZ57629.1"/>
    <property type="molecule type" value="Genomic_DNA"/>
</dbReference>
<dbReference type="VEuPathDB" id="FungiDB:VP01_210g8"/>
<feature type="transmembrane region" description="Helical" evidence="1">
    <location>
        <begin position="302"/>
        <end position="329"/>
    </location>
</feature>
<organism evidence="2 3">
    <name type="scientific">Puccinia sorghi</name>
    <dbReference type="NCBI Taxonomy" id="27349"/>
    <lineage>
        <taxon>Eukaryota</taxon>
        <taxon>Fungi</taxon>
        <taxon>Dikarya</taxon>
        <taxon>Basidiomycota</taxon>
        <taxon>Pucciniomycotina</taxon>
        <taxon>Pucciniomycetes</taxon>
        <taxon>Pucciniales</taxon>
        <taxon>Pucciniaceae</taxon>
        <taxon>Puccinia</taxon>
    </lineage>
</organism>
<name>A0A0L6VA89_9BASI</name>
<protein>
    <submittedName>
        <fullName evidence="2">Uncharacterized protein</fullName>
    </submittedName>
</protein>
<keyword evidence="3" id="KW-1185">Reference proteome</keyword>
<keyword evidence="1" id="KW-0812">Transmembrane</keyword>
<feature type="transmembrane region" description="Helical" evidence="1">
    <location>
        <begin position="36"/>
        <end position="57"/>
    </location>
</feature>
<feature type="transmembrane region" description="Helical" evidence="1">
    <location>
        <begin position="140"/>
        <end position="164"/>
    </location>
</feature>
<keyword evidence="1" id="KW-1133">Transmembrane helix</keyword>
<keyword evidence="1" id="KW-0472">Membrane</keyword>
<proteinExistence type="predicted"/>
<dbReference type="Proteomes" id="UP000037035">
    <property type="component" value="Unassembled WGS sequence"/>
</dbReference>
<sequence length="401" mass="46710">MAAWLEHAACQLQAVEQVFFFAVQDTHLSGNNFLRVMFMILNLFKTCLIPLFSYNFLSPQSFHTSPFREPSSLSLLNQSLQFTLNLSSIQFPHSSDSTTSTHTALKFLLVRRHLPTHSDLLTNMIPLSTITYISVSGGKFLFLILLYLLFVLIILLSLFLNISYSCHQTFACCFPLQLLENLQSSWLCAGSSSKRNQHDLKIHTREYKEFMIFWGSVAKRLKRKGDHIFRGQLVNYQSQSICLRILKGEFEYLCKNQMVWFLARVTINITSHHLIFTQQNYFLVWKFLQNNSSHLLFSPQSFFYVLAPSFIYIFGFVLNEGILIHGLYLRNIPKRFSFPSRENDKIHKPKKGSRKGWLSEFWIISVSYDGAPRRVRLGVNSAERFLIQIPWPVPHTKRWQA</sequence>
<accession>A0A0L6VA89</accession>
<evidence type="ECO:0000313" key="2">
    <source>
        <dbReference type="EMBL" id="KNZ57629.1"/>
    </source>
</evidence>
<comment type="caution">
    <text evidence="2">The sequence shown here is derived from an EMBL/GenBank/DDBJ whole genome shotgun (WGS) entry which is preliminary data.</text>
</comment>
<dbReference type="AlphaFoldDB" id="A0A0L6VA89"/>
<gene>
    <name evidence="2" type="ORF">VP01_210g8</name>
</gene>
<evidence type="ECO:0000313" key="3">
    <source>
        <dbReference type="Proteomes" id="UP000037035"/>
    </source>
</evidence>
<evidence type="ECO:0000256" key="1">
    <source>
        <dbReference type="SAM" id="Phobius"/>
    </source>
</evidence>
<reference evidence="2 3" key="1">
    <citation type="submission" date="2015-08" db="EMBL/GenBank/DDBJ databases">
        <title>Next Generation Sequencing and Analysis of the Genome of Puccinia sorghi L Schw, the Causal Agent of Maize Common Rust.</title>
        <authorList>
            <person name="Rochi L."/>
            <person name="Burguener G."/>
            <person name="Darino M."/>
            <person name="Turjanski A."/>
            <person name="Kreff E."/>
            <person name="Dieguez M.J."/>
            <person name="Sacco F."/>
        </authorList>
    </citation>
    <scope>NUCLEOTIDE SEQUENCE [LARGE SCALE GENOMIC DNA]</scope>
    <source>
        <strain evidence="2 3">RO10H11247</strain>
    </source>
</reference>